<dbReference type="SUPFAM" id="SSF51679">
    <property type="entry name" value="Bacterial luciferase-like"/>
    <property type="match status" value="1"/>
</dbReference>
<dbReference type="EMBL" id="WEGI01000011">
    <property type="protein sequence ID" value="MQY29335.1"/>
    <property type="molecule type" value="Genomic_DNA"/>
</dbReference>
<dbReference type="EC" id="1.1.98.2" evidence="3"/>
<evidence type="ECO:0000259" key="2">
    <source>
        <dbReference type="Pfam" id="PF00296"/>
    </source>
</evidence>
<evidence type="ECO:0000313" key="3">
    <source>
        <dbReference type="EMBL" id="MQY29335.1"/>
    </source>
</evidence>
<dbReference type="Gene3D" id="3.20.20.30">
    <property type="entry name" value="Luciferase-like domain"/>
    <property type="match status" value="1"/>
</dbReference>
<dbReference type="OrthoDB" id="7054907at2"/>
<accession>A0A7K0DU97</accession>
<dbReference type="GO" id="GO:0016705">
    <property type="term" value="F:oxidoreductase activity, acting on paired donors, with incorporation or reduction of molecular oxygen"/>
    <property type="evidence" value="ECO:0007669"/>
    <property type="project" value="InterPro"/>
</dbReference>
<reference evidence="3 4" key="1">
    <citation type="submission" date="2019-10" db="EMBL/GenBank/DDBJ databases">
        <title>Nocardia macrotermitis sp. nov. and Nocardia aurantia sp. nov., isolated from the gut of fungus growing-termite Macrotermes natalensis.</title>
        <authorList>
            <person name="Benndorf R."/>
            <person name="Schwitalla J."/>
            <person name="Martin K."/>
            <person name="De Beer W."/>
            <person name="Kaster A.-K."/>
            <person name="Vollmers J."/>
            <person name="Poulsen M."/>
            <person name="Beemelmanns C."/>
        </authorList>
    </citation>
    <scope>NUCLEOTIDE SEQUENCE [LARGE SCALE GENOMIC DNA]</scope>
    <source>
        <strain evidence="3 4">RB56</strain>
    </source>
</reference>
<feature type="domain" description="Luciferase-like" evidence="2">
    <location>
        <begin position="6"/>
        <end position="283"/>
    </location>
</feature>
<keyword evidence="1 3" id="KW-0560">Oxidoreductase</keyword>
<dbReference type="Proteomes" id="UP000431401">
    <property type="component" value="Unassembled WGS sequence"/>
</dbReference>
<organism evidence="3 4">
    <name type="scientific">Nocardia aurantia</name>
    <dbReference type="NCBI Taxonomy" id="2585199"/>
    <lineage>
        <taxon>Bacteria</taxon>
        <taxon>Bacillati</taxon>
        <taxon>Actinomycetota</taxon>
        <taxon>Actinomycetes</taxon>
        <taxon>Mycobacteriales</taxon>
        <taxon>Nocardiaceae</taxon>
        <taxon>Nocardia</taxon>
    </lineage>
</organism>
<dbReference type="PANTHER" id="PTHR43244">
    <property type="match status" value="1"/>
</dbReference>
<dbReference type="Pfam" id="PF00296">
    <property type="entry name" value="Bac_luciferase"/>
    <property type="match status" value="1"/>
</dbReference>
<evidence type="ECO:0000313" key="4">
    <source>
        <dbReference type="Proteomes" id="UP000431401"/>
    </source>
</evidence>
<dbReference type="GO" id="GO:0052749">
    <property type="term" value="F:glucose-6-phosphate dehydrogenase (coenzyme F420) activity"/>
    <property type="evidence" value="ECO:0007669"/>
    <property type="project" value="UniProtKB-EC"/>
</dbReference>
<dbReference type="PANTHER" id="PTHR43244:SF1">
    <property type="entry name" value="5,10-METHYLENETETRAHYDROMETHANOPTERIN REDUCTASE"/>
    <property type="match status" value="1"/>
</dbReference>
<evidence type="ECO:0000256" key="1">
    <source>
        <dbReference type="ARBA" id="ARBA00023002"/>
    </source>
</evidence>
<dbReference type="NCBIfam" id="TIGR03564">
    <property type="entry name" value="F420_MSMEG_4879"/>
    <property type="match status" value="1"/>
</dbReference>
<dbReference type="InterPro" id="IPR050564">
    <property type="entry name" value="F420-G6PD/mer"/>
</dbReference>
<sequence length="310" mass="32411">MGIGIPIGVALWPEPGAANDVTDVIDQVTAARAAGVRSVWFGQRFDLDSLVLAGVVAQAVDGIGVGTSVVPINPRHPVVVAAQAQTVQAASRGRFRLGLGLGAAAIEETVYGVREPKPIRRLREYLTALRQLIEEGGADIDGERLRARPTSPTTVHGGQHVPLLVAALSPQALRVTGELADGVLPFLTGPRTLASHIVPSLERARPARARPPQVVAGVVALVTDRAAELREQAVAALGFYEGIPSYRAALDRENVAHAADLALIGSEEQVAAGLRAYAESGATELWISRSGLGDAAERDRTVALLGELTA</sequence>
<protein>
    <submittedName>
        <fullName evidence="3">F420-dependent glucose-6-phosphate dehydrogenase</fullName>
        <ecNumber evidence="3">1.1.98.2</ecNumber>
    </submittedName>
</protein>
<comment type="caution">
    <text evidence="3">The sequence shown here is derived from an EMBL/GenBank/DDBJ whole genome shotgun (WGS) entry which is preliminary data.</text>
</comment>
<name>A0A7K0DU97_9NOCA</name>
<dbReference type="InterPro" id="IPR019910">
    <property type="entry name" value="Lucif-like_OxRdtase_MSMEG_4879"/>
</dbReference>
<gene>
    <name evidence="3" type="primary">fgd_9</name>
    <name evidence="3" type="ORF">NRB56_49250</name>
</gene>
<proteinExistence type="predicted"/>
<dbReference type="AlphaFoldDB" id="A0A7K0DU97"/>
<dbReference type="RefSeq" id="WP_153346158.1">
    <property type="nucleotide sequence ID" value="NZ_WEGI01000011.1"/>
</dbReference>
<keyword evidence="4" id="KW-1185">Reference proteome</keyword>
<dbReference type="CDD" id="cd01097">
    <property type="entry name" value="Tetrahydromethanopterin_reductase"/>
    <property type="match status" value="1"/>
</dbReference>
<dbReference type="InterPro" id="IPR036661">
    <property type="entry name" value="Luciferase-like_sf"/>
</dbReference>
<dbReference type="InterPro" id="IPR011251">
    <property type="entry name" value="Luciferase-like_dom"/>
</dbReference>